<dbReference type="EMBL" id="QGKW02001660">
    <property type="protein sequence ID" value="KAF2582994.1"/>
    <property type="molecule type" value="Genomic_DNA"/>
</dbReference>
<sequence length="52" mass="5328">MAPLDDGDSEGENPSGGGGGGSVSTGTKEGDLVCLSKGLRVERSARWDFESR</sequence>
<proteinExistence type="predicted"/>
<dbReference type="Proteomes" id="UP000712281">
    <property type="component" value="Unassembled WGS sequence"/>
</dbReference>
<feature type="compositionally biased region" description="Gly residues" evidence="1">
    <location>
        <begin position="14"/>
        <end position="23"/>
    </location>
</feature>
<name>A0A8S9JLQ8_BRACR</name>
<accession>A0A8S9JLQ8</accession>
<organism evidence="2 3">
    <name type="scientific">Brassica cretica</name>
    <name type="common">Mustard</name>
    <dbReference type="NCBI Taxonomy" id="69181"/>
    <lineage>
        <taxon>Eukaryota</taxon>
        <taxon>Viridiplantae</taxon>
        <taxon>Streptophyta</taxon>
        <taxon>Embryophyta</taxon>
        <taxon>Tracheophyta</taxon>
        <taxon>Spermatophyta</taxon>
        <taxon>Magnoliopsida</taxon>
        <taxon>eudicotyledons</taxon>
        <taxon>Gunneridae</taxon>
        <taxon>Pentapetalae</taxon>
        <taxon>rosids</taxon>
        <taxon>malvids</taxon>
        <taxon>Brassicales</taxon>
        <taxon>Brassicaceae</taxon>
        <taxon>Brassiceae</taxon>
        <taxon>Brassica</taxon>
    </lineage>
</organism>
<feature type="region of interest" description="Disordered" evidence="1">
    <location>
        <begin position="1"/>
        <end position="32"/>
    </location>
</feature>
<evidence type="ECO:0000313" key="3">
    <source>
        <dbReference type="Proteomes" id="UP000712281"/>
    </source>
</evidence>
<evidence type="ECO:0000256" key="1">
    <source>
        <dbReference type="SAM" id="MobiDB-lite"/>
    </source>
</evidence>
<protein>
    <submittedName>
        <fullName evidence="2">Uncharacterized protein</fullName>
    </submittedName>
</protein>
<comment type="caution">
    <text evidence="2">The sequence shown here is derived from an EMBL/GenBank/DDBJ whole genome shotgun (WGS) entry which is preliminary data.</text>
</comment>
<gene>
    <name evidence="2" type="ORF">F2Q68_00004655</name>
</gene>
<evidence type="ECO:0000313" key="2">
    <source>
        <dbReference type="EMBL" id="KAF2582994.1"/>
    </source>
</evidence>
<reference evidence="2" key="1">
    <citation type="submission" date="2019-12" db="EMBL/GenBank/DDBJ databases">
        <title>Genome sequencing and annotation of Brassica cretica.</title>
        <authorList>
            <person name="Studholme D.J."/>
            <person name="Sarris P.F."/>
        </authorList>
    </citation>
    <scope>NUCLEOTIDE SEQUENCE</scope>
    <source>
        <strain evidence="2">PFS-001/15</strain>
        <tissue evidence="2">Leaf</tissue>
    </source>
</reference>
<feature type="compositionally biased region" description="Acidic residues" evidence="1">
    <location>
        <begin position="1"/>
        <end position="11"/>
    </location>
</feature>
<dbReference type="AlphaFoldDB" id="A0A8S9JLQ8"/>